<name>A0A4R9IMM2_9LEPT</name>
<keyword evidence="1" id="KW-0812">Transmembrane</keyword>
<evidence type="ECO:0000313" key="5">
    <source>
        <dbReference type="Proteomes" id="UP000297918"/>
    </source>
</evidence>
<protein>
    <submittedName>
        <fullName evidence="2">Uncharacterized protein</fullName>
    </submittedName>
</protein>
<dbReference type="AlphaFoldDB" id="A0A4R9IMM2"/>
<dbReference type="EMBL" id="RQFM01000007">
    <property type="protein sequence ID" value="TGK89982.1"/>
    <property type="molecule type" value="Genomic_DNA"/>
</dbReference>
<evidence type="ECO:0000313" key="4">
    <source>
        <dbReference type="Proteomes" id="UP000297394"/>
    </source>
</evidence>
<reference evidence="3" key="1">
    <citation type="submission" date="2018-10" db="EMBL/GenBank/DDBJ databases">
        <authorList>
            <person name="Vincent A.T."/>
            <person name="Schiettekatte O."/>
            <person name="Bourhy P."/>
            <person name="Veyrier F.J."/>
            <person name="Picardeau M."/>
        </authorList>
    </citation>
    <scope>NUCLEOTIDE SEQUENCE</scope>
    <source>
        <strain evidence="3">201800281</strain>
    </source>
</reference>
<evidence type="ECO:0000313" key="3">
    <source>
        <dbReference type="EMBL" id="TGK92205.1"/>
    </source>
</evidence>
<organism evidence="2 4">
    <name type="scientific">Leptospira bourretii</name>
    <dbReference type="NCBI Taxonomy" id="2484962"/>
    <lineage>
        <taxon>Bacteria</taxon>
        <taxon>Pseudomonadati</taxon>
        <taxon>Spirochaetota</taxon>
        <taxon>Spirochaetia</taxon>
        <taxon>Leptospirales</taxon>
        <taxon>Leptospiraceae</taxon>
        <taxon>Leptospira</taxon>
    </lineage>
</organism>
<gene>
    <name evidence="2" type="ORF">EHQ23_02375</name>
    <name evidence="3" type="ORF">EHQ26_09520</name>
</gene>
<keyword evidence="1" id="KW-1133">Transmembrane helix</keyword>
<dbReference type="RefSeq" id="WP_135749971.1">
    <property type="nucleotide sequence ID" value="NZ_RQFL01000022.1"/>
</dbReference>
<dbReference type="Proteomes" id="UP000297394">
    <property type="component" value="Unassembled WGS sequence"/>
</dbReference>
<feature type="transmembrane region" description="Helical" evidence="1">
    <location>
        <begin position="115"/>
        <end position="135"/>
    </location>
</feature>
<proteinExistence type="predicted"/>
<dbReference type="Proteomes" id="UP000297918">
    <property type="component" value="Unassembled WGS sequence"/>
</dbReference>
<dbReference type="EMBL" id="RQFL01000022">
    <property type="protein sequence ID" value="TGK92205.1"/>
    <property type="molecule type" value="Genomic_DNA"/>
</dbReference>
<feature type="transmembrane region" description="Helical" evidence="1">
    <location>
        <begin position="72"/>
        <end position="95"/>
    </location>
</feature>
<sequence length="146" mass="17135">MNYTIEPKQSNKLKKEKIFLISFIVLYCIISLISGISFLIKNEQANGIIELTLTALLSISIFKINRNIFFKIIILVFLLIHELILLSASIAFLFISEGFPYKSANLFFIEYTDHLRMGFFYYFVLLFITTYYLYITLHMKIEKSSI</sequence>
<accession>A0A4R9IMM2</accession>
<evidence type="ECO:0000256" key="1">
    <source>
        <dbReference type="SAM" id="Phobius"/>
    </source>
</evidence>
<keyword evidence="5" id="KW-1185">Reference proteome</keyword>
<evidence type="ECO:0000313" key="2">
    <source>
        <dbReference type="EMBL" id="TGK89982.1"/>
    </source>
</evidence>
<comment type="caution">
    <text evidence="2">The sequence shown here is derived from an EMBL/GenBank/DDBJ whole genome shotgun (WGS) entry which is preliminary data.</text>
</comment>
<feature type="transmembrane region" description="Helical" evidence="1">
    <location>
        <begin position="18"/>
        <end position="40"/>
    </location>
</feature>
<keyword evidence="1" id="KW-0472">Membrane</keyword>
<reference evidence="2 4" key="2">
    <citation type="journal article" date="2019" name="PLoS Negl. Trop. Dis.">
        <title>Revisiting the worldwide diversity of Leptospira species in the environment.</title>
        <authorList>
            <person name="Vincent A.T."/>
            <person name="Schiettekatte O."/>
            <person name="Bourhy P."/>
            <person name="Veyrier F.J."/>
            <person name="Picardeau M."/>
        </authorList>
    </citation>
    <scope>NUCLEOTIDE SEQUENCE [LARGE SCALE GENOMIC DNA]</scope>
    <source>
        <strain evidence="2 4">201800280</strain>
        <strain evidence="3">201800281</strain>
    </source>
</reference>